<accession>A0A177CIB3</accession>
<dbReference type="GeneID" id="28770451"/>
<feature type="compositionally biased region" description="Polar residues" evidence="1">
    <location>
        <begin position="82"/>
        <end position="103"/>
    </location>
</feature>
<sequence length="152" mass="17353">MSRDSDWFWSVEHQDYYKAVYNADGSLVRYVWARETTNPTPQVTTQEIESAWAWSQDHRDWYKAVYDADGSVARYTWGRDSTAPTTQSAPQYSSPTPTSGSAQYSSPPPTYTPDAPRPEHPSRSYSAPANTSQVWKRNHSKIDSLITRQLVK</sequence>
<name>A0A177CIB3_9PLEO</name>
<reference evidence="2 3" key="1">
    <citation type="submission" date="2016-05" db="EMBL/GenBank/DDBJ databases">
        <title>Comparative analysis of secretome profiles of manganese(II)-oxidizing ascomycete fungi.</title>
        <authorList>
            <consortium name="DOE Joint Genome Institute"/>
            <person name="Zeiner C.A."/>
            <person name="Purvine S.O."/>
            <person name="Zink E.M."/>
            <person name="Wu S."/>
            <person name="Pasa-Tolic L."/>
            <person name="Chaput D.L."/>
            <person name="Haridas S."/>
            <person name="Grigoriev I.V."/>
            <person name="Santelli C.M."/>
            <person name="Hansel C.M."/>
        </authorList>
    </citation>
    <scope>NUCLEOTIDE SEQUENCE [LARGE SCALE GENOMIC DNA]</scope>
    <source>
        <strain evidence="2 3">AP3s5-JAC2a</strain>
    </source>
</reference>
<dbReference type="InParanoid" id="A0A177CIB3"/>
<evidence type="ECO:0000313" key="2">
    <source>
        <dbReference type="EMBL" id="OAG07046.1"/>
    </source>
</evidence>
<feature type="region of interest" description="Disordered" evidence="1">
    <location>
        <begin position="78"/>
        <end position="140"/>
    </location>
</feature>
<feature type="compositionally biased region" description="Polar residues" evidence="1">
    <location>
        <begin position="123"/>
        <end position="135"/>
    </location>
</feature>
<gene>
    <name evidence="2" type="ORF">CC84DRAFT_634442</name>
</gene>
<dbReference type="AlphaFoldDB" id="A0A177CIB3"/>
<keyword evidence="3" id="KW-1185">Reference proteome</keyword>
<dbReference type="RefSeq" id="XP_018037411.1">
    <property type="nucleotide sequence ID" value="XM_018186965.1"/>
</dbReference>
<evidence type="ECO:0000313" key="3">
    <source>
        <dbReference type="Proteomes" id="UP000077069"/>
    </source>
</evidence>
<proteinExistence type="predicted"/>
<protein>
    <submittedName>
        <fullName evidence="2">Uncharacterized protein</fullName>
    </submittedName>
</protein>
<organism evidence="2 3">
    <name type="scientific">Paraphaeosphaeria sporulosa</name>
    <dbReference type="NCBI Taxonomy" id="1460663"/>
    <lineage>
        <taxon>Eukaryota</taxon>
        <taxon>Fungi</taxon>
        <taxon>Dikarya</taxon>
        <taxon>Ascomycota</taxon>
        <taxon>Pezizomycotina</taxon>
        <taxon>Dothideomycetes</taxon>
        <taxon>Pleosporomycetidae</taxon>
        <taxon>Pleosporales</taxon>
        <taxon>Massarineae</taxon>
        <taxon>Didymosphaeriaceae</taxon>
        <taxon>Paraphaeosphaeria</taxon>
    </lineage>
</organism>
<dbReference type="Proteomes" id="UP000077069">
    <property type="component" value="Unassembled WGS sequence"/>
</dbReference>
<dbReference type="EMBL" id="KV441551">
    <property type="protein sequence ID" value="OAG07046.1"/>
    <property type="molecule type" value="Genomic_DNA"/>
</dbReference>
<dbReference type="OrthoDB" id="10619746at2759"/>
<evidence type="ECO:0000256" key="1">
    <source>
        <dbReference type="SAM" id="MobiDB-lite"/>
    </source>
</evidence>